<evidence type="ECO:0000313" key="11">
    <source>
        <dbReference type="Proteomes" id="UP001152797"/>
    </source>
</evidence>
<feature type="transmembrane region" description="Helical" evidence="6">
    <location>
        <begin position="1218"/>
        <end position="1245"/>
    </location>
</feature>
<evidence type="ECO:0000256" key="3">
    <source>
        <dbReference type="ARBA" id="ARBA00022989"/>
    </source>
</evidence>
<accession>A0A9P1BW00</accession>
<evidence type="ECO:0000313" key="8">
    <source>
        <dbReference type="EMBL" id="CAI3980461.1"/>
    </source>
</evidence>
<evidence type="ECO:0000313" key="10">
    <source>
        <dbReference type="EMBL" id="CAL4767773.1"/>
    </source>
</evidence>
<feature type="transmembrane region" description="Helical" evidence="6">
    <location>
        <begin position="1042"/>
        <end position="1061"/>
    </location>
</feature>
<name>A0A9P1BW00_9DINO</name>
<dbReference type="EMBL" id="CAMXCT020000558">
    <property type="protein sequence ID" value="CAL1133836.1"/>
    <property type="molecule type" value="Genomic_DNA"/>
</dbReference>
<feature type="region of interest" description="Disordered" evidence="5">
    <location>
        <begin position="395"/>
        <end position="416"/>
    </location>
</feature>
<dbReference type="InterPro" id="IPR005821">
    <property type="entry name" value="Ion_trans_dom"/>
</dbReference>
<dbReference type="EMBL" id="CAMXCT010000558">
    <property type="protein sequence ID" value="CAI3980461.1"/>
    <property type="molecule type" value="Genomic_DNA"/>
</dbReference>
<evidence type="ECO:0000259" key="7">
    <source>
        <dbReference type="Pfam" id="PF00520"/>
    </source>
</evidence>
<dbReference type="CDD" id="cd19757">
    <property type="entry name" value="Bbox1"/>
    <property type="match status" value="2"/>
</dbReference>
<proteinExistence type="predicted"/>
<dbReference type="PANTHER" id="PTHR10037:SF62">
    <property type="entry name" value="SODIUM CHANNEL PROTEIN 60E"/>
    <property type="match status" value="1"/>
</dbReference>
<gene>
    <name evidence="8" type="ORF">C1SCF055_LOCUS8329</name>
</gene>
<feature type="transmembrane region" description="Helical" evidence="6">
    <location>
        <begin position="1128"/>
        <end position="1151"/>
    </location>
</feature>
<dbReference type="OrthoDB" id="6226111at2759"/>
<dbReference type="Gene3D" id="1.20.120.350">
    <property type="entry name" value="Voltage-gated potassium channels. Chain C"/>
    <property type="match status" value="1"/>
</dbReference>
<evidence type="ECO:0000256" key="5">
    <source>
        <dbReference type="SAM" id="MobiDB-lite"/>
    </source>
</evidence>
<feature type="region of interest" description="Disordered" evidence="5">
    <location>
        <begin position="1362"/>
        <end position="1386"/>
    </location>
</feature>
<feature type="compositionally biased region" description="Low complexity" evidence="5">
    <location>
        <begin position="18"/>
        <end position="34"/>
    </location>
</feature>
<dbReference type="InterPro" id="IPR027359">
    <property type="entry name" value="Volt_channel_dom_sf"/>
</dbReference>
<evidence type="ECO:0000256" key="6">
    <source>
        <dbReference type="SAM" id="Phobius"/>
    </source>
</evidence>
<dbReference type="Gene3D" id="1.10.287.70">
    <property type="match status" value="1"/>
</dbReference>
<comment type="subcellular location">
    <subcellularLocation>
        <location evidence="1">Membrane</location>
        <topology evidence="1">Multi-pass membrane protein</topology>
    </subcellularLocation>
</comment>
<reference evidence="9" key="2">
    <citation type="submission" date="2024-04" db="EMBL/GenBank/DDBJ databases">
        <authorList>
            <person name="Chen Y."/>
            <person name="Shah S."/>
            <person name="Dougan E. K."/>
            <person name="Thang M."/>
            <person name="Chan C."/>
        </authorList>
    </citation>
    <scope>NUCLEOTIDE SEQUENCE [LARGE SCALE GENOMIC DNA]</scope>
</reference>
<keyword evidence="3 6" id="KW-1133">Transmembrane helix</keyword>
<sequence length="1386" mass="153809">MPFAEEGKKVNMQRTYSDPDLPQLLPLPARPSSSYEPRPKVKEAAQFTDDVMQAMAEKLGVNVMTQPEFNWVIRDCLLSLRDEGWTCQVRNGDLEYCYKYKDETRPYHPIAEAHRKLAERLMASQQELQMHHLDPHYRVRHHVYRSIMGEKDVRRVCTPKLIEEVMKDLDVSPSDEPYLIRRIKTSVEDAYFRYKRTGKFQTTIENCIDVESMVVNLELDRVGFMKKISPSGLLYCVECQTALGDVISAGCHDVLCNQCAVETHSTGNRQDAPLVFIEQAVCAECTTKAALVRCQDCVELFCYDCFKLTHAAGTETQREGRANLGSLADGDFLGGGVEPPANISTKKILETIASLLATKDKDYIEHVKKRAREHKFKFKGLEISEDMVVEALSGASTEEASNGAATGPATGTTGPAGQRWVPSEASPAALAAKALAECEEAEPYNERVRVVGNQKVQVLPKPDNGLLPTGDALEANQWAETCARVVNRKDGRVYVRLRHINGWISSRSRKDFSKVVLEVESGKELEPASTQVIGRSRVARLMPLMNQEGHLLIERKEAFAARRFRTTIQVQILPTPDSTGAAAKLNAKEEFLADGAYVKAADGRAYLHLKDGKGWICERAKADFSKLAVEPCGTAEDFLEEEDEAVAPAVRTREAGKKVIMLEKSEALGNDAEEPGAKGAAEDGSAVFRSDAELWPEELKPKAIKKSLRLQLRRLYLLHGQKVKDCNEDLKEVTDRAATFGRACPAQKELLQYAEALRKEADKAKKAWSDAVKALLRENPLEDQPAPTVAGSGVSPVQVRGGRWYCAMLQHTEESGGVTRQCGPLRMSHQDAAADLQRLQEAKDENLKRKSEAPQEAEPASKKGKTKASYICTECEDALCSRCSAQIHRVGARQNHTLFGLRKAAYSKRLFADNLDRHFEEVLGVKGVSAASPLGEAAGAAMAAAVAAAVRRRDENRRDGDDGDPVVRTATKTTVVAEDLLPPKTESGFWKYQREAARVYLGIRVQLTVAGLIGGNFLMNIIEKWIDPEGDQHPGVWLGFDIFFNVSFTIELMWNMYSFWLCRFWKSAWNCFDVVVVSIGLMNYVLPDLPGPLGLLRMMRAFRVFRLFKRVESLRKIMQSLGKAVPGVANAFFIQVLVMSIYAILGVEFFMNYGETGSYTNELGEVVEITTARDLQYGYEYFGNFGKALFTMFQVLTGESWSEVVTRPMLHTTNPTQAIGVSFFFVSFNLVNGIVLINVAIAVLLEKMVDDESDKHHHEVLEEPEESPSIGFDEVRAFEDDDKVAVPEDPPAVSTMAAKAAKADGQTKASKVAKVAKGDGVRLDAIGAMESDFLSLRTDMAKIKLQMSQLLTVLKERQTKAGAGLPSDMEATREQCEQPAMQVKSM</sequence>
<feature type="domain" description="Ion transport" evidence="7">
    <location>
        <begin position="1008"/>
        <end position="1253"/>
    </location>
</feature>
<dbReference type="Proteomes" id="UP001152797">
    <property type="component" value="Unassembled WGS sequence"/>
</dbReference>
<dbReference type="PANTHER" id="PTHR10037">
    <property type="entry name" value="VOLTAGE-GATED CATION CHANNEL CALCIUM AND SODIUM"/>
    <property type="match status" value="1"/>
</dbReference>
<feature type="transmembrane region" description="Helical" evidence="6">
    <location>
        <begin position="1001"/>
        <end position="1022"/>
    </location>
</feature>
<keyword evidence="2 6" id="KW-0812">Transmembrane</keyword>
<evidence type="ECO:0000313" key="9">
    <source>
        <dbReference type="EMBL" id="CAL1133836.1"/>
    </source>
</evidence>
<organism evidence="8">
    <name type="scientific">Cladocopium goreaui</name>
    <dbReference type="NCBI Taxonomy" id="2562237"/>
    <lineage>
        <taxon>Eukaryota</taxon>
        <taxon>Sar</taxon>
        <taxon>Alveolata</taxon>
        <taxon>Dinophyceae</taxon>
        <taxon>Suessiales</taxon>
        <taxon>Symbiodiniaceae</taxon>
        <taxon>Cladocopium</taxon>
    </lineage>
</organism>
<evidence type="ECO:0000256" key="2">
    <source>
        <dbReference type="ARBA" id="ARBA00022692"/>
    </source>
</evidence>
<dbReference type="EMBL" id="CAMXCT030000558">
    <property type="protein sequence ID" value="CAL4767773.1"/>
    <property type="molecule type" value="Genomic_DNA"/>
</dbReference>
<feature type="transmembrane region" description="Helical" evidence="6">
    <location>
        <begin position="1068"/>
        <end position="1086"/>
    </location>
</feature>
<evidence type="ECO:0000256" key="4">
    <source>
        <dbReference type="ARBA" id="ARBA00023136"/>
    </source>
</evidence>
<feature type="compositionally biased region" description="Low complexity" evidence="5">
    <location>
        <begin position="403"/>
        <end position="416"/>
    </location>
</feature>
<dbReference type="GO" id="GO:0005248">
    <property type="term" value="F:voltage-gated sodium channel activity"/>
    <property type="evidence" value="ECO:0007669"/>
    <property type="project" value="TreeGrafter"/>
</dbReference>
<evidence type="ECO:0000256" key="1">
    <source>
        <dbReference type="ARBA" id="ARBA00004141"/>
    </source>
</evidence>
<dbReference type="SUPFAM" id="SSF81324">
    <property type="entry name" value="Voltage-gated potassium channels"/>
    <property type="match status" value="1"/>
</dbReference>
<feature type="region of interest" description="Disordered" evidence="5">
    <location>
        <begin position="844"/>
        <end position="863"/>
    </location>
</feature>
<comment type="caution">
    <text evidence="8">The sequence shown here is derived from an EMBL/GenBank/DDBJ whole genome shotgun (WGS) entry which is preliminary data.</text>
</comment>
<protein>
    <submittedName>
        <fullName evidence="10">B box-type domain-containing protein</fullName>
    </submittedName>
</protein>
<dbReference type="Pfam" id="PF00520">
    <property type="entry name" value="Ion_trans"/>
    <property type="match status" value="1"/>
</dbReference>
<dbReference type="GO" id="GO:0001518">
    <property type="term" value="C:voltage-gated sodium channel complex"/>
    <property type="evidence" value="ECO:0007669"/>
    <property type="project" value="TreeGrafter"/>
</dbReference>
<keyword evidence="11" id="KW-1185">Reference proteome</keyword>
<feature type="compositionally biased region" description="Basic and acidic residues" evidence="5">
    <location>
        <begin position="844"/>
        <end position="853"/>
    </location>
</feature>
<keyword evidence="4 6" id="KW-0472">Membrane</keyword>
<dbReference type="InterPro" id="IPR043203">
    <property type="entry name" value="VGCC_Ca_Na"/>
</dbReference>
<reference evidence="8" key="1">
    <citation type="submission" date="2022-10" db="EMBL/GenBank/DDBJ databases">
        <authorList>
            <person name="Chen Y."/>
            <person name="Dougan E. K."/>
            <person name="Chan C."/>
            <person name="Rhodes N."/>
            <person name="Thang M."/>
        </authorList>
    </citation>
    <scope>NUCLEOTIDE SEQUENCE</scope>
</reference>
<feature type="region of interest" description="Disordered" evidence="5">
    <location>
        <begin position="1"/>
        <end position="38"/>
    </location>
</feature>